<dbReference type="RefSeq" id="WP_066847404.1">
    <property type="nucleotide sequence ID" value="NZ_CP019602.1"/>
</dbReference>
<evidence type="ECO:0000256" key="7">
    <source>
        <dbReference type="SAM" id="MobiDB-lite"/>
    </source>
</evidence>
<dbReference type="Gene3D" id="3.10.450.350">
    <property type="match status" value="1"/>
</dbReference>
<reference evidence="10 11" key="1">
    <citation type="submission" date="2017-01" db="EMBL/GenBank/DDBJ databases">
        <title>Complete genome sequence of esterase-producing bacterium Croceicoccus marinus E4A9.</title>
        <authorList>
            <person name="Wu Y.-H."/>
            <person name="Cheng H."/>
            <person name="Xu L."/>
            <person name="Huo Y.-Y."/>
            <person name="Wang C.-S."/>
            <person name="Xu X.-W."/>
        </authorList>
    </citation>
    <scope>NUCLEOTIDE SEQUENCE [LARGE SCALE GENOMIC DNA]</scope>
    <source>
        <strain evidence="10 11">E4A9</strain>
    </source>
</reference>
<dbReference type="AlphaFoldDB" id="A0A1Z1FE64"/>
<evidence type="ECO:0000259" key="9">
    <source>
        <dbReference type="Pfam" id="PF01551"/>
    </source>
</evidence>
<gene>
    <name evidence="10" type="ORF">A9D14_13520</name>
</gene>
<dbReference type="InterPro" id="IPR011055">
    <property type="entry name" value="Dup_hybrid_motif"/>
</dbReference>
<dbReference type="InterPro" id="IPR016047">
    <property type="entry name" value="M23ase_b-sheet_dom"/>
</dbReference>
<evidence type="ECO:0000256" key="2">
    <source>
        <dbReference type="ARBA" id="ARBA00022670"/>
    </source>
</evidence>
<dbReference type="PANTHER" id="PTHR21666">
    <property type="entry name" value="PEPTIDASE-RELATED"/>
    <property type="match status" value="1"/>
</dbReference>
<evidence type="ECO:0000256" key="1">
    <source>
        <dbReference type="ARBA" id="ARBA00001947"/>
    </source>
</evidence>
<protein>
    <recommendedName>
        <fullName evidence="9">M23ase beta-sheet core domain-containing protein</fullName>
    </recommendedName>
</protein>
<dbReference type="KEGG" id="cman:A9D14_13520"/>
<keyword evidence="11" id="KW-1185">Reference proteome</keyword>
<evidence type="ECO:0000256" key="3">
    <source>
        <dbReference type="ARBA" id="ARBA00022723"/>
    </source>
</evidence>
<evidence type="ECO:0000256" key="8">
    <source>
        <dbReference type="SAM" id="Phobius"/>
    </source>
</evidence>
<feature type="transmembrane region" description="Helical" evidence="8">
    <location>
        <begin position="54"/>
        <end position="72"/>
    </location>
</feature>
<dbReference type="Pfam" id="PF01551">
    <property type="entry name" value="Peptidase_M23"/>
    <property type="match status" value="1"/>
</dbReference>
<dbReference type="CDD" id="cd12797">
    <property type="entry name" value="M23_peptidase"/>
    <property type="match status" value="1"/>
</dbReference>
<evidence type="ECO:0000256" key="5">
    <source>
        <dbReference type="ARBA" id="ARBA00022833"/>
    </source>
</evidence>
<keyword evidence="6" id="KW-0482">Metalloprotease</keyword>
<organism evidence="10 11">
    <name type="scientific">Croceicoccus marinus</name>
    <dbReference type="NCBI Taxonomy" id="450378"/>
    <lineage>
        <taxon>Bacteria</taxon>
        <taxon>Pseudomonadati</taxon>
        <taxon>Pseudomonadota</taxon>
        <taxon>Alphaproteobacteria</taxon>
        <taxon>Sphingomonadales</taxon>
        <taxon>Erythrobacteraceae</taxon>
        <taxon>Croceicoccus</taxon>
    </lineage>
</organism>
<sequence>MTEASDGRSAVRAMRAARAETRPPETPTPKVPSGTTLAEKWVGDLGSDIGSARWFRSLGLLVSLIIVAFAFWPDFSALHAAAPARLSDEERDEYRSQMITPLALGADSGRRMGPSRLVLPLANAPERPVVELTATLGKEDTLAAMLRRAGVSGNDAARVEELIGNALPLEQIGGGTSFDIRLGRRANPSQPRPLENLTFRARLDLELAVAREGGPLALERRVIRVDDTPLRITGTVGSGLYRAARAAGAPAKSVQQYLKALGDALDINREVSAGDNFDMVIAYKRAETGEVEVGDVLYAGLDRRGSPRAQLLRWGKDGRFYDANGQGELREGLIRPVNGAVGSGFGMRRHPILKIRRPHNGLDFRARSGQPIFAVTDGTVIMAGRNGGFGNFVKLNHGGGLATGYAHMSRIAVNRGQRVKRGQVIGYVGSTGLSTGPHLHYEMYRNGRAINPASVDFVVRQQLSAAELRQFRSQLIELKKVKPGAALEPLVPASALPAEPQREADRLSNAPG</sequence>
<feature type="domain" description="M23ase beta-sheet core" evidence="9">
    <location>
        <begin position="358"/>
        <end position="452"/>
    </location>
</feature>
<dbReference type="SUPFAM" id="SSF51261">
    <property type="entry name" value="Duplicated hybrid motif"/>
    <property type="match status" value="1"/>
</dbReference>
<feature type="region of interest" description="Disordered" evidence="7">
    <location>
        <begin position="490"/>
        <end position="512"/>
    </location>
</feature>
<dbReference type="GO" id="GO:0004222">
    <property type="term" value="F:metalloendopeptidase activity"/>
    <property type="evidence" value="ECO:0007669"/>
    <property type="project" value="TreeGrafter"/>
</dbReference>
<evidence type="ECO:0000256" key="4">
    <source>
        <dbReference type="ARBA" id="ARBA00022801"/>
    </source>
</evidence>
<proteinExistence type="predicted"/>
<dbReference type="STRING" id="450378.GCA_001661675_02715"/>
<dbReference type="PANTHER" id="PTHR21666:SF288">
    <property type="entry name" value="CELL DIVISION PROTEIN YTFB"/>
    <property type="match status" value="1"/>
</dbReference>
<comment type="cofactor">
    <cofactor evidence="1">
        <name>Zn(2+)</name>
        <dbReference type="ChEBI" id="CHEBI:29105"/>
    </cofactor>
</comment>
<keyword evidence="8" id="KW-0472">Membrane</keyword>
<dbReference type="EMBL" id="CP019602">
    <property type="protein sequence ID" value="ARU16993.1"/>
    <property type="molecule type" value="Genomic_DNA"/>
</dbReference>
<keyword evidence="3" id="KW-0479">Metal-binding</keyword>
<keyword evidence="4" id="KW-0378">Hydrolase</keyword>
<dbReference type="Proteomes" id="UP000195807">
    <property type="component" value="Chromosome"/>
</dbReference>
<keyword evidence="5" id="KW-0862">Zinc</keyword>
<feature type="region of interest" description="Disordered" evidence="7">
    <location>
        <begin position="1"/>
        <end position="34"/>
    </location>
</feature>
<evidence type="ECO:0000313" key="10">
    <source>
        <dbReference type="EMBL" id="ARU16993.1"/>
    </source>
</evidence>
<dbReference type="InterPro" id="IPR050570">
    <property type="entry name" value="Cell_wall_metabolism_enzyme"/>
</dbReference>
<evidence type="ECO:0000256" key="6">
    <source>
        <dbReference type="ARBA" id="ARBA00023049"/>
    </source>
</evidence>
<name>A0A1Z1FE64_9SPHN</name>
<accession>A0A1Z1FE64</accession>
<dbReference type="GO" id="GO:0046872">
    <property type="term" value="F:metal ion binding"/>
    <property type="evidence" value="ECO:0007669"/>
    <property type="project" value="UniProtKB-KW"/>
</dbReference>
<keyword evidence="2" id="KW-0645">Protease</keyword>
<keyword evidence="8" id="KW-1133">Transmembrane helix</keyword>
<dbReference type="GO" id="GO:0006508">
    <property type="term" value="P:proteolysis"/>
    <property type="evidence" value="ECO:0007669"/>
    <property type="project" value="UniProtKB-KW"/>
</dbReference>
<dbReference type="Gene3D" id="2.70.70.10">
    <property type="entry name" value="Glucose Permease (Domain IIA)"/>
    <property type="match status" value="1"/>
</dbReference>
<evidence type="ECO:0000313" key="11">
    <source>
        <dbReference type="Proteomes" id="UP000195807"/>
    </source>
</evidence>
<keyword evidence="8" id="KW-0812">Transmembrane</keyword>